<evidence type="ECO:0000259" key="2">
    <source>
        <dbReference type="Pfam" id="PF26478"/>
    </source>
</evidence>
<proteinExistence type="predicted"/>
<dbReference type="AlphaFoldDB" id="A0ABD5R808"/>
<dbReference type="RefSeq" id="WP_227228805.1">
    <property type="nucleotide sequence ID" value="NZ_JAJCVJ010000001.1"/>
</dbReference>
<keyword evidence="1" id="KW-0472">Membrane</keyword>
<name>A0ABD5R808_9EURY</name>
<feature type="transmembrane region" description="Helical" evidence="1">
    <location>
        <begin position="50"/>
        <end position="69"/>
    </location>
</feature>
<protein>
    <recommendedName>
        <fullName evidence="2">DUF8151 domain-containing protein</fullName>
    </recommendedName>
</protein>
<dbReference type="EMBL" id="JBHSKX010000001">
    <property type="protein sequence ID" value="MFC5365868.1"/>
    <property type="molecule type" value="Genomic_DNA"/>
</dbReference>
<keyword evidence="1" id="KW-1133">Transmembrane helix</keyword>
<evidence type="ECO:0000256" key="1">
    <source>
        <dbReference type="SAM" id="Phobius"/>
    </source>
</evidence>
<evidence type="ECO:0000313" key="3">
    <source>
        <dbReference type="EMBL" id="MFC5365868.1"/>
    </source>
</evidence>
<dbReference type="InterPro" id="IPR058464">
    <property type="entry name" value="DUF8151"/>
</dbReference>
<feature type="domain" description="DUF8151" evidence="2">
    <location>
        <begin position="1"/>
        <end position="79"/>
    </location>
</feature>
<keyword evidence="4" id="KW-1185">Reference proteome</keyword>
<comment type="caution">
    <text evidence="3">The sequence shown here is derived from an EMBL/GenBank/DDBJ whole genome shotgun (WGS) entry which is preliminary data.</text>
</comment>
<reference evidence="3 4" key="1">
    <citation type="journal article" date="2019" name="Int. J. Syst. Evol. Microbiol.">
        <title>The Global Catalogue of Microorganisms (GCM) 10K type strain sequencing project: providing services to taxonomists for standard genome sequencing and annotation.</title>
        <authorList>
            <consortium name="The Broad Institute Genomics Platform"/>
            <consortium name="The Broad Institute Genome Sequencing Center for Infectious Disease"/>
            <person name="Wu L."/>
            <person name="Ma J."/>
        </authorList>
    </citation>
    <scope>NUCLEOTIDE SEQUENCE [LARGE SCALE GENOMIC DNA]</scope>
    <source>
        <strain evidence="3 4">CGMCC 1.12237</strain>
    </source>
</reference>
<organism evidence="3 4">
    <name type="scientific">Salinirubrum litoreum</name>
    <dbReference type="NCBI Taxonomy" id="1126234"/>
    <lineage>
        <taxon>Archaea</taxon>
        <taxon>Methanobacteriati</taxon>
        <taxon>Methanobacteriota</taxon>
        <taxon>Stenosarchaea group</taxon>
        <taxon>Halobacteria</taxon>
        <taxon>Halobacteriales</taxon>
        <taxon>Haloferacaceae</taxon>
        <taxon>Salinirubrum</taxon>
    </lineage>
</organism>
<evidence type="ECO:0000313" key="4">
    <source>
        <dbReference type="Proteomes" id="UP001596201"/>
    </source>
</evidence>
<keyword evidence="1" id="KW-0812">Transmembrane</keyword>
<dbReference type="Proteomes" id="UP001596201">
    <property type="component" value="Unassembled WGS sequence"/>
</dbReference>
<accession>A0ABD5R808</accession>
<dbReference type="Pfam" id="PF26478">
    <property type="entry name" value="DUF8151"/>
    <property type="match status" value="1"/>
</dbReference>
<gene>
    <name evidence="3" type="ORF">ACFPJ5_02890</name>
</gene>
<feature type="transmembrane region" description="Helical" evidence="1">
    <location>
        <begin position="12"/>
        <end position="30"/>
    </location>
</feature>
<sequence length="88" mass="9581">MLELLIETAVEMAPLLFFAVGSGVLSLVGIELERLGLQSLGAGETTLGVWFIFMGIVALYAGIYVVGYHEFRPRLRAYRANAESDTDA</sequence>